<evidence type="ECO:0000259" key="7">
    <source>
        <dbReference type="Pfam" id="PF19358"/>
    </source>
</evidence>
<feature type="transmembrane region" description="Helical" evidence="5">
    <location>
        <begin position="43"/>
        <end position="62"/>
    </location>
</feature>
<evidence type="ECO:0000256" key="5">
    <source>
        <dbReference type="SAM" id="Phobius"/>
    </source>
</evidence>
<dbReference type="InterPro" id="IPR051533">
    <property type="entry name" value="WaaL-like"/>
</dbReference>
<evidence type="ECO:0000256" key="3">
    <source>
        <dbReference type="ARBA" id="ARBA00022989"/>
    </source>
</evidence>
<dbReference type="InterPro" id="IPR045979">
    <property type="entry name" value="DUF5935"/>
</dbReference>
<protein>
    <submittedName>
        <fullName evidence="8">O-glycosylation ligase, exosortase A system-associated</fullName>
    </submittedName>
</protein>
<feature type="transmembrane region" description="Helical" evidence="5">
    <location>
        <begin position="235"/>
        <end position="252"/>
    </location>
</feature>
<evidence type="ECO:0000259" key="6">
    <source>
        <dbReference type="Pfam" id="PF04932"/>
    </source>
</evidence>
<evidence type="ECO:0000313" key="8">
    <source>
        <dbReference type="EMBL" id="MFC6036755.1"/>
    </source>
</evidence>
<comment type="subcellular location">
    <subcellularLocation>
        <location evidence="1">Membrane</location>
        <topology evidence="1">Multi-pass membrane protein</topology>
    </subcellularLocation>
</comment>
<keyword evidence="2 5" id="KW-0812">Transmembrane</keyword>
<evidence type="ECO:0000256" key="4">
    <source>
        <dbReference type="ARBA" id="ARBA00023136"/>
    </source>
</evidence>
<feature type="transmembrane region" description="Helical" evidence="5">
    <location>
        <begin position="322"/>
        <end position="348"/>
    </location>
</feature>
<dbReference type="RefSeq" id="WP_379882003.1">
    <property type="nucleotide sequence ID" value="NZ_JBHPON010000002.1"/>
</dbReference>
<evidence type="ECO:0000313" key="9">
    <source>
        <dbReference type="Proteomes" id="UP001596116"/>
    </source>
</evidence>
<keyword evidence="8" id="KW-0436">Ligase</keyword>
<keyword evidence="3 5" id="KW-1133">Transmembrane helix</keyword>
<dbReference type="PANTHER" id="PTHR37422">
    <property type="entry name" value="TEICHURONIC ACID BIOSYNTHESIS PROTEIN TUAE"/>
    <property type="match status" value="1"/>
</dbReference>
<feature type="domain" description="O-antigen ligase-related" evidence="6">
    <location>
        <begin position="200"/>
        <end position="339"/>
    </location>
</feature>
<accession>A0ABW1KXD8</accession>
<reference evidence="8 9" key="1">
    <citation type="submission" date="2024-09" db="EMBL/GenBank/DDBJ databases">
        <authorList>
            <person name="Zhang Z.-H."/>
        </authorList>
    </citation>
    <scope>NUCLEOTIDE SEQUENCE [LARGE SCALE GENOMIC DNA]</scope>
    <source>
        <strain evidence="8 9">HHTR114</strain>
    </source>
</reference>
<dbReference type="NCBIfam" id="TIGR03097">
    <property type="entry name" value="PEP_O_lig_1"/>
    <property type="match status" value="1"/>
</dbReference>
<feature type="transmembrane region" description="Helical" evidence="5">
    <location>
        <begin position="168"/>
        <end position="184"/>
    </location>
</feature>
<gene>
    <name evidence="8" type="ORF">ACFMB1_14445</name>
</gene>
<organism evidence="8 9">
    <name type="scientific">Hyphococcus aureus</name>
    <dbReference type="NCBI Taxonomy" id="2666033"/>
    <lineage>
        <taxon>Bacteria</taxon>
        <taxon>Pseudomonadati</taxon>
        <taxon>Pseudomonadota</taxon>
        <taxon>Alphaproteobacteria</taxon>
        <taxon>Parvularculales</taxon>
        <taxon>Parvularculaceae</taxon>
        <taxon>Hyphococcus</taxon>
    </lineage>
</organism>
<feature type="transmembrane region" description="Helical" evidence="5">
    <location>
        <begin position="368"/>
        <end position="388"/>
    </location>
</feature>
<evidence type="ECO:0000256" key="1">
    <source>
        <dbReference type="ARBA" id="ARBA00004141"/>
    </source>
</evidence>
<name>A0ABW1KXD8_9PROT</name>
<dbReference type="EMBL" id="JBHPON010000002">
    <property type="protein sequence ID" value="MFC6036755.1"/>
    <property type="molecule type" value="Genomic_DNA"/>
</dbReference>
<dbReference type="Pfam" id="PF19358">
    <property type="entry name" value="DUF5935"/>
    <property type="match status" value="1"/>
</dbReference>
<dbReference type="PANTHER" id="PTHR37422:SF23">
    <property type="entry name" value="TEICHURONIC ACID BIOSYNTHESIS PROTEIN TUAE"/>
    <property type="match status" value="1"/>
</dbReference>
<dbReference type="InterPro" id="IPR017528">
    <property type="entry name" value="CHP03097O-antigen_lig-rel"/>
</dbReference>
<evidence type="ECO:0000256" key="2">
    <source>
        <dbReference type="ARBA" id="ARBA00022692"/>
    </source>
</evidence>
<feature type="transmembrane region" description="Helical" evidence="5">
    <location>
        <begin position="74"/>
        <end position="92"/>
    </location>
</feature>
<feature type="transmembrane region" description="Helical" evidence="5">
    <location>
        <begin position="196"/>
        <end position="229"/>
    </location>
</feature>
<keyword evidence="4 5" id="KW-0472">Membrane</keyword>
<dbReference type="InterPro" id="IPR007016">
    <property type="entry name" value="O-antigen_ligase-rel_domated"/>
</dbReference>
<feature type="transmembrane region" description="Helical" evidence="5">
    <location>
        <begin position="127"/>
        <end position="148"/>
    </location>
</feature>
<sequence length="448" mass="49171">MRDLILLGFTALCLAAAIRHPFAGLLTWAWFTLMTPHQAAFGVYGVPLNVIIAGVTIASYIVSGEIAKFRFDPLTVLIILFGGWLMIAQAFSLNPENSAIYHDRFIKTLLFVILCAQMAAGKLRFNALVWTIVVSIGFLAAKGAAFTFMTLGQYHVQGLSNTVLEDNNHFGIAVATILPLILYLREESARPIIRQGLLALFCLAVVAIIGTQSRGAFLSLIAFSGFFWLRAKHKFAILAGLILVMAPTIAFMPGKWTERMSTIGEATQDASFMGRVDAWVINYKLAVAHPMTGAGLRNSYEKEIAQSVDIERAESAKAAHSIYFEVLGGSGFVGLFIYLSLLAAAQLTAWRIYLSRANERLAPWKWRFAYYAQMSLAVFAIGGASVSLEMWDGYLVIIALVSALSKMAVTDGKPEGHALQQARIRNWRGRKRLKEILGETESPAQPAP</sequence>
<proteinExistence type="predicted"/>
<dbReference type="GO" id="GO:0016874">
    <property type="term" value="F:ligase activity"/>
    <property type="evidence" value="ECO:0007669"/>
    <property type="project" value="UniProtKB-KW"/>
</dbReference>
<comment type="caution">
    <text evidence="8">The sequence shown here is derived from an EMBL/GenBank/DDBJ whole genome shotgun (WGS) entry which is preliminary data.</text>
</comment>
<feature type="domain" description="DUF5935" evidence="7">
    <location>
        <begin position="1"/>
        <end position="187"/>
    </location>
</feature>
<dbReference type="Pfam" id="PF04932">
    <property type="entry name" value="Wzy_C"/>
    <property type="match status" value="1"/>
</dbReference>
<dbReference type="Proteomes" id="UP001596116">
    <property type="component" value="Unassembled WGS sequence"/>
</dbReference>
<keyword evidence="9" id="KW-1185">Reference proteome</keyword>
<feature type="transmembrane region" description="Helical" evidence="5">
    <location>
        <begin position="104"/>
        <end position="120"/>
    </location>
</feature>